<comment type="subcellular location">
    <subcellularLocation>
        <location evidence="1">Nucleus</location>
    </subcellularLocation>
</comment>
<evidence type="ECO:0000256" key="2">
    <source>
        <dbReference type="ARBA" id="ARBA00007306"/>
    </source>
</evidence>
<reference evidence="11" key="2">
    <citation type="submission" date="2025-08" db="UniProtKB">
        <authorList>
            <consortium name="Ensembl"/>
        </authorList>
    </citation>
    <scope>IDENTIFICATION</scope>
</reference>
<evidence type="ECO:0000256" key="1">
    <source>
        <dbReference type="ARBA" id="ARBA00004123"/>
    </source>
</evidence>
<keyword evidence="7" id="KW-0234">DNA repair</keyword>
<dbReference type="STRING" id="51511.ENSCSAVP00000007399"/>
<sequence>ISWHAKEAIFSIDFQPKITNQPTRIATAGLDNNVRIWEYKKNEIRFLSNLSRHDKAVNIVRFSKSGLYLASAGDDATIIVWKMNEKEEAPNIFDPDNIGKNVEVWCAAKILRGHLEDINDLSWSSDDQHIVTGSVDHTAI</sequence>
<proteinExistence type="inferred from homology"/>
<keyword evidence="5" id="KW-0227">DNA damage</keyword>
<dbReference type="PANTHER" id="PTHR15271:SF4">
    <property type="entry name" value="CHROMATIN ASSEMBLY FACTOR 1 SUBUNIT B"/>
    <property type="match status" value="1"/>
</dbReference>
<dbReference type="Ensembl" id="ENSCSAVT00000007496.1">
    <property type="protein sequence ID" value="ENSCSAVP00000007399.1"/>
    <property type="gene ID" value="ENSCSAVG00000004420.1"/>
</dbReference>
<evidence type="ECO:0000313" key="11">
    <source>
        <dbReference type="Ensembl" id="ENSCSAVP00000007399.1"/>
    </source>
</evidence>
<evidence type="ECO:0000256" key="7">
    <source>
        <dbReference type="ARBA" id="ARBA00023204"/>
    </source>
</evidence>
<dbReference type="AlphaFoldDB" id="H2YPZ1"/>
<dbReference type="InParanoid" id="H2YPZ1"/>
<keyword evidence="12" id="KW-1185">Reference proteome</keyword>
<dbReference type="GO" id="GO:0006281">
    <property type="term" value="P:DNA repair"/>
    <property type="evidence" value="ECO:0007669"/>
    <property type="project" value="UniProtKB-KW"/>
</dbReference>
<evidence type="ECO:0000256" key="9">
    <source>
        <dbReference type="PROSITE-ProRule" id="PRU00221"/>
    </source>
</evidence>
<feature type="domain" description="CAF1B/HIR1 beta-propeller" evidence="10">
    <location>
        <begin position="1"/>
        <end position="140"/>
    </location>
</feature>
<dbReference type="GO" id="GO:0005634">
    <property type="term" value="C:nucleus"/>
    <property type="evidence" value="ECO:0007669"/>
    <property type="project" value="UniProtKB-SubCell"/>
</dbReference>
<dbReference type="SMART" id="SM00320">
    <property type="entry name" value="WD40"/>
    <property type="match status" value="3"/>
</dbReference>
<evidence type="ECO:0000256" key="5">
    <source>
        <dbReference type="ARBA" id="ARBA00022763"/>
    </source>
</evidence>
<organism evidence="11 12">
    <name type="scientific">Ciona savignyi</name>
    <name type="common">Pacific transparent sea squirt</name>
    <dbReference type="NCBI Taxonomy" id="51511"/>
    <lineage>
        <taxon>Eukaryota</taxon>
        <taxon>Metazoa</taxon>
        <taxon>Chordata</taxon>
        <taxon>Tunicata</taxon>
        <taxon>Ascidiacea</taxon>
        <taxon>Phlebobranchia</taxon>
        <taxon>Cionidae</taxon>
        <taxon>Ciona</taxon>
    </lineage>
</organism>
<dbReference type="Gene3D" id="2.130.10.10">
    <property type="entry name" value="YVTN repeat-like/Quinoprotein amine dehydrogenase"/>
    <property type="match status" value="1"/>
</dbReference>
<keyword evidence="4" id="KW-0677">Repeat</keyword>
<dbReference type="InterPro" id="IPR055410">
    <property type="entry name" value="Beta-prop_CAF1B_HIR1"/>
</dbReference>
<dbReference type="InterPro" id="IPR036322">
    <property type="entry name" value="WD40_repeat_dom_sf"/>
</dbReference>
<accession>H2YPZ1</accession>
<dbReference type="GO" id="GO:0033186">
    <property type="term" value="C:CAF-1 complex"/>
    <property type="evidence" value="ECO:0007669"/>
    <property type="project" value="TreeGrafter"/>
</dbReference>
<feature type="repeat" description="WD" evidence="9">
    <location>
        <begin position="50"/>
        <end position="91"/>
    </location>
</feature>
<feature type="repeat" description="WD" evidence="9">
    <location>
        <begin position="111"/>
        <end position="140"/>
    </location>
</feature>
<dbReference type="InterPro" id="IPR015943">
    <property type="entry name" value="WD40/YVTN_repeat-like_dom_sf"/>
</dbReference>
<evidence type="ECO:0000313" key="12">
    <source>
        <dbReference type="Proteomes" id="UP000007875"/>
    </source>
</evidence>
<keyword evidence="8" id="KW-0539">Nucleus</keyword>
<dbReference type="Proteomes" id="UP000007875">
    <property type="component" value="Unassembled WGS sequence"/>
</dbReference>
<dbReference type="GO" id="GO:0006335">
    <property type="term" value="P:DNA replication-dependent chromatin assembly"/>
    <property type="evidence" value="ECO:0007669"/>
    <property type="project" value="InterPro"/>
</dbReference>
<keyword evidence="6" id="KW-0156">Chromatin regulator</keyword>
<evidence type="ECO:0000256" key="6">
    <source>
        <dbReference type="ARBA" id="ARBA00022853"/>
    </source>
</evidence>
<evidence type="ECO:0000259" key="10">
    <source>
        <dbReference type="Pfam" id="PF24105"/>
    </source>
</evidence>
<dbReference type="PROSITE" id="PS50082">
    <property type="entry name" value="WD_REPEATS_2"/>
    <property type="match status" value="2"/>
</dbReference>
<evidence type="ECO:0000256" key="8">
    <source>
        <dbReference type="ARBA" id="ARBA00023242"/>
    </source>
</evidence>
<name>H2YPZ1_CIOSA</name>
<dbReference type="GO" id="GO:0006334">
    <property type="term" value="P:nucleosome assembly"/>
    <property type="evidence" value="ECO:0007669"/>
    <property type="project" value="TreeGrafter"/>
</dbReference>
<reference evidence="11" key="3">
    <citation type="submission" date="2025-09" db="UniProtKB">
        <authorList>
            <consortium name="Ensembl"/>
        </authorList>
    </citation>
    <scope>IDENTIFICATION</scope>
</reference>
<keyword evidence="3 9" id="KW-0853">WD repeat</keyword>
<dbReference type="HOGENOM" id="CLU_1839582_0_0_1"/>
<comment type="similarity">
    <text evidence="2">Belongs to the WD repeat HIR1 family.</text>
</comment>
<dbReference type="PANTHER" id="PTHR15271">
    <property type="entry name" value="CHROMATIN ASSEMBLY FACTOR 1 SUBUNIT B"/>
    <property type="match status" value="1"/>
</dbReference>
<dbReference type="GeneTree" id="ENSGT00550000074968"/>
<dbReference type="InterPro" id="IPR045145">
    <property type="entry name" value="PTHR15271"/>
</dbReference>
<dbReference type="PROSITE" id="PS50294">
    <property type="entry name" value="WD_REPEATS_REGION"/>
    <property type="match status" value="2"/>
</dbReference>
<dbReference type="InterPro" id="IPR001680">
    <property type="entry name" value="WD40_rpt"/>
</dbReference>
<dbReference type="eggNOG" id="KOG1009">
    <property type="taxonomic scope" value="Eukaryota"/>
</dbReference>
<evidence type="ECO:0000256" key="3">
    <source>
        <dbReference type="ARBA" id="ARBA00022574"/>
    </source>
</evidence>
<protein>
    <recommendedName>
        <fullName evidence="10">CAF1B/HIR1 beta-propeller domain-containing protein</fullName>
    </recommendedName>
</protein>
<reference evidence="12" key="1">
    <citation type="submission" date="2003-08" db="EMBL/GenBank/DDBJ databases">
        <authorList>
            <person name="Birren B."/>
            <person name="Nusbaum C."/>
            <person name="Abebe A."/>
            <person name="Abouelleil A."/>
            <person name="Adekoya E."/>
            <person name="Ait-zahra M."/>
            <person name="Allen N."/>
            <person name="Allen T."/>
            <person name="An P."/>
            <person name="Anderson M."/>
            <person name="Anderson S."/>
            <person name="Arachchi H."/>
            <person name="Armbruster J."/>
            <person name="Bachantsang P."/>
            <person name="Baldwin J."/>
            <person name="Barry A."/>
            <person name="Bayul T."/>
            <person name="Blitshsteyn B."/>
            <person name="Bloom T."/>
            <person name="Blye J."/>
            <person name="Boguslavskiy L."/>
            <person name="Borowsky M."/>
            <person name="Boukhgalter B."/>
            <person name="Brunache A."/>
            <person name="Butler J."/>
            <person name="Calixte N."/>
            <person name="Calvo S."/>
            <person name="Camarata J."/>
            <person name="Campo K."/>
            <person name="Chang J."/>
            <person name="Cheshatsang Y."/>
            <person name="Citroen M."/>
            <person name="Collymore A."/>
            <person name="Considine T."/>
            <person name="Cook A."/>
            <person name="Cooke P."/>
            <person name="Corum B."/>
            <person name="Cuomo C."/>
            <person name="David R."/>
            <person name="Dawoe T."/>
            <person name="Degray S."/>
            <person name="Dodge S."/>
            <person name="Dooley K."/>
            <person name="Dorje P."/>
            <person name="Dorjee K."/>
            <person name="Dorris L."/>
            <person name="Duffey N."/>
            <person name="Dupes A."/>
            <person name="Elkins T."/>
            <person name="Engels R."/>
            <person name="Erickson J."/>
            <person name="Farina A."/>
            <person name="Faro S."/>
            <person name="Ferreira P."/>
            <person name="Fischer H."/>
            <person name="Fitzgerald M."/>
            <person name="Foley K."/>
            <person name="Gage D."/>
            <person name="Galagan J."/>
            <person name="Gearin G."/>
            <person name="Gnerre S."/>
            <person name="Gnirke A."/>
            <person name="Goyette A."/>
            <person name="Graham J."/>
            <person name="Grandbois E."/>
            <person name="Gyaltsen K."/>
            <person name="Hafez N."/>
            <person name="Hagopian D."/>
            <person name="Hagos B."/>
            <person name="Hall J."/>
            <person name="Hatcher B."/>
            <person name="Heller A."/>
            <person name="Higgins H."/>
            <person name="Honan T."/>
            <person name="Horn A."/>
            <person name="Houde N."/>
            <person name="Hughes L."/>
            <person name="Hulme W."/>
            <person name="Husby E."/>
            <person name="Iliev I."/>
            <person name="Jaffe D."/>
            <person name="Jones C."/>
            <person name="Kamal M."/>
            <person name="Kamat A."/>
            <person name="Kamvysselis M."/>
            <person name="Karlsson E."/>
            <person name="Kells C."/>
            <person name="Kieu A."/>
            <person name="Kisner P."/>
            <person name="Kodira C."/>
            <person name="Kulbokas E."/>
            <person name="Labutti K."/>
            <person name="Lama D."/>
            <person name="Landers T."/>
            <person name="Leger J."/>
            <person name="Levine S."/>
            <person name="Lewis D."/>
            <person name="Lewis T."/>
            <person name="Lindblad-toh K."/>
            <person name="Liu X."/>
            <person name="Lokyitsang T."/>
            <person name="Lokyitsang Y."/>
            <person name="Lucien O."/>
            <person name="Lui A."/>
            <person name="Ma L.J."/>
            <person name="Mabbitt R."/>
            <person name="Macdonald J."/>
            <person name="Maclean C."/>
            <person name="Major J."/>
            <person name="Manning J."/>
            <person name="Marabella R."/>
            <person name="Maru K."/>
            <person name="Matthews C."/>
            <person name="Mauceli E."/>
            <person name="Mccarthy M."/>
            <person name="Mcdonough S."/>
            <person name="Mcghee T."/>
            <person name="Meldrim J."/>
            <person name="Meneus L."/>
            <person name="Mesirov J."/>
            <person name="Mihalev A."/>
            <person name="Mihova T."/>
            <person name="Mikkelsen T."/>
            <person name="Mlenga V."/>
            <person name="Moru K."/>
            <person name="Mozes J."/>
            <person name="Mulrain L."/>
            <person name="Munson G."/>
            <person name="Naylor J."/>
            <person name="Newes C."/>
            <person name="Nguyen C."/>
            <person name="Nguyen N."/>
            <person name="Nguyen T."/>
            <person name="Nicol R."/>
            <person name="Nielsen C."/>
            <person name="Nizzari M."/>
            <person name="Norbu C."/>
            <person name="Norbu N."/>
            <person name="O'donnell P."/>
            <person name="Okoawo O."/>
            <person name="O'leary S."/>
            <person name="Omotosho B."/>
            <person name="O'neill K."/>
            <person name="Osman S."/>
            <person name="Parker S."/>
            <person name="Perrin D."/>
            <person name="Phunkhang P."/>
            <person name="Piqani B."/>
            <person name="Purcell S."/>
            <person name="Rachupka T."/>
            <person name="Ramasamy U."/>
            <person name="Rameau R."/>
            <person name="Ray V."/>
            <person name="Raymond C."/>
            <person name="Retta R."/>
            <person name="Richardson S."/>
            <person name="Rise C."/>
            <person name="Rodriguez J."/>
            <person name="Rogers J."/>
            <person name="Rogov P."/>
            <person name="Rutman M."/>
            <person name="Schupbach R."/>
            <person name="Seaman C."/>
            <person name="Settipalli S."/>
            <person name="Sharpe T."/>
            <person name="Sheridan J."/>
            <person name="Sherpa N."/>
            <person name="Shi J."/>
            <person name="Smirnov S."/>
            <person name="Smith C."/>
            <person name="Sougnez C."/>
            <person name="Spencer B."/>
            <person name="Stalker J."/>
            <person name="Stange-thomann N."/>
            <person name="Stavropoulos S."/>
            <person name="Stetson K."/>
            <person name="Stone C."/>
            <person name="Stone S."/>
            <person name="Stubbs M."/>
            <person name="Talamas J."/>
            <person name="Tchuinga P."/>
            <person name="Tenzing P."/>
            <person name="Tesfaye S."/>
            <person name="Theodore J."/>
            <person name="Thoulutsang Y."/>
            <person name="Topham K."/>
            <person name="Towey S."/>
            <person name="Tsamla T."/>
            <person name="Tsomo N."/>
            <person name="Vallee D."/>
            <person name="Vassiliev H."/>
            <person name="Venkataraman V."/>
            <person name="Vinson J."/>
            <person name="Vo A."/>
            <person name="Wade C."/>
            <person name="Wang S."/>
            <person name="Wangchuk T."/>
            <person name="Wangdi T."/>
            <person name="Whittaker C."/>
            <person name="Wilkinson J."/>
            <person name="Wu Y."/>
            <person name="Wyman D."/>
            <person name="Yadav S."/>
            <person name="Yang S."/>
            <person name="Yang X."/>
            <person name="Yeager S."/>
            <person name="Yee E."/>
            <person name="Young G."/>
            <person name="Zainoun J."/>
            <person name="Zembeck L."/>
            <person name="Zimmer A."/>
            <person name="Zody M."/>
            <person name="Lander E."/>
        </authorList>
    </citation>
    <scope>NUCLEOTIDE SEQUENCE [LARGE SCALE GENOMIC DNA]</scope>
</reference>
<evidence type="ECO:0000256" key="4">
    <source>
        <dbReference type="ARBA" id="ARBA00022737"/>
    </source>
</evidence>
<dbReference type="Pfam" id="PF24105">
    <property type="entry name" value="Beta-prop_CAF1B_HIR1"/>
    <property type="match status" value="1"/>
</dbReference>
<dbReference type="SUPFAM" id="SSF50978">
    <property type="entry name" value="WD40 repeat-like"/>
    <property type="match status" value="1"/>
</dbReference>